<dbReference type="Proteomes" id="UP000799423">
    <property type="component" value="Unassembled WGS sequence"/>
</dbReference>
<evidence type="ECO:0000313" key="12">
    <source>
        <dbReference type="Proteomes" id="UP000799423"/>
    </source>
</evidence>
<dbReference type="Gene3D" id="2.30.30.490">
    <property type="match status" value="1"/>
</dbReference>
<feature type="compositionally biased region" description="Basic and acidic residues" evidence="9">
    <location>
        <begin position="1174"/>
        <end position="1184"/>
    </location>
</feature>
<name>A0A6A7B1C1_9PLEO</name>
<feature type="region of interest" description="Disordered" evidence="9">
    <location>
        <begin position="1172"/>
        <end position="1242"/>
    </location>
</feature>
<evidence type="ECO:0000256" key="2">
    <source>
        <dbReference type="ARBA" id="ARBA00011975"/>
    </source>
</evidence>
<dbReference type="SUPFAM" id="SSF53335">
    <property type="entry name" value="S-adenosyl-L-methionine-dependent methyltransferases"/>
    <property type="match status" value="1"/>
</dbReference>
<evidence type="ECO:0000256" key="7">
    <source>
        <dbReference type="ARBA" id="ARBA00023242"/>
    </source>
</evidence>
<keyword evidence="4 8" id="KW-0808">Transferase</keyword>
<feature type="domain" description="BAH" evidence="10">
    <location>
        <begin position="502"/>
        <end position="627"/>
    </location>
</feature>
<dbReference type="InterPro" id="IPR001025">
    <property type="entry name" value="BAH_dom"/>
</dbReference>
<dbReference type="EC" id="2.1.1.37" evidence="2"/>
<dbReference type="PANTHER" id="PTHR10629:SF54">
    <property type="entry name" value="DNA METHYLTRANSFERASE DIM-2"/>
    <property type="match status" value="1"/>
</dbReference>
<feature type="compositionally biased region" description="Polar residues" evidence="9">
    <location>
        <begin position="1202"/>
        <end position="1215"/>
    </location>
</feature>
<comment type="subcellular location">
    <subcellularLocation>
        <location evidence="1">Nucleus</location>
    </subcellularLocation>
</comment>
<evidence type="ECO:0000256" key="3">
    <source>
        <dbReference type="ARBA" id="ARBA00022603"/>
    </source>
</evidence>
<evidence type="ECO:0000256" key="6">
    <source>
        <dbReference type="ARBA" id="ARBA00023125"/>
    </source>
</evidence>
<feature type="domain" description="BAH" evidence="10">
    <location>
        <begin position="364"/>
        <end position="485"/>
    </location>
</feature>
<dbReference type="Gene3D" id="3.90.120.10">
    <property type="entry name" value="DNA Methylase, subunit A, domain 2"/>
    <property type="match status" value="1"/>
</dbReference>
<dbReference type="GO" id="GO:0005634">
    <property type="term" value="C:nucleus"/>
    <property type="evidence" value="ECO:0007669"/>
    <property type="project" value="UniProtKB-SubCell"/>
</dbReference>
<dbReference type="AlphaFoldDB" id="A0A6A7B1C1"/>
<dbReference type="Gene3D" id="3.40.50.150">
    <property type="entry name" value="Vaccinia Virus protein VP39"/>
    <property type="match status" value="1"/>
</dbReference>
<dbReference type="PANTHER" id="PTHR10629">
    <property type="entry name" value="CYTOSINE-SPECIFIC METHYLTRANSFERASE"/>
    <property type="match status" value="1"/>
</dbReference>
<dbReference type="GO" id="GO:0003677">
    <property type="term" value="F:DNA binding"/>
    <property type="evidence" value="ECO:0007669"/>
    <property type="project" value="UniProtKB-KW"/>
</dbReference>
<dbReference type="InterPro" id="IPR043151">
    <property type="entry name" value="BAH_sf"/>
</dbReference>
<dbReference type="GO" id="GO:0044027">
    <property type="term" value="P:negative regulation of gene expression via chromosomal CpG island methylation"/>
    <property type="evidence" value="ECO:0007669"/>
    <property type="project" value="TreeGrafter"/>
</dbReference>
<dbReference type="InterPro" id="IPR001525">
    <property type="entry name" value="C5_MeTfrase"/>
</dbReference>
<dbReference type="InterPro" id="IPR029063">
    <property type="entry name" value="SAM-dependent_MTases_sf"/>
</dbReference>
<evidence type="ECO:0000256" key="9">
    <source>
        <dbReference type="SAM" id="MobiDB-lite"/>
    </source>
</evidence>
<accession>A0A6A7B1C1</accession>
<gene>
    <name evidence="11" type="ORF">T440DRAFT_173535</name>
</gene>
<evidence type="ECO:0000313" key="11">
    <source>
        <dbReference type="EMBL" id="KAF2848215.1"/>
    </source>
</evidence>
<keyword evidence="5 8" id="KW-0949">S-adenosyl-L-methionine</keyword>
<dbReference type="InterPro" id="IPR057215">
    <property type="entry name" value="DUF7893"/>
</dbReference>
<evidence type="ECO:0000256" key="5">
    <source>
        <dbReference type="ARBA" id="ARBA00022691"/>
    </source>
</evidence>
<dbReference type="InterPro" id="IPR050390">
    <property type="entry name" value="C5-Methyltransferase"/>
</dbReference>
<evidence type="ECO:0000256" key="4">
    <source>
        <dbReference type="ARBA" id="ARBA00022679"/>
    </source>
</evidence>
<comment type="similarity">
    <text evidence="8">Belongs to the class I-like SAM-binding methyltransferase superfamily. C5-methyltransferase family.</text>
</comment>
<evidence type="ECO:0000256" key="1">
    <source>
        <dbReference type="ARBA" id="ARBA00004123"/>
    </source>
</evidence>
<dbReference type="Pfam" id="PF00145">
    <property type="entry name" value="DNA_methylase"/>
    <property type="match status" value="1"/>
</dbReference>
<dbReference type="GO" id="GO:0003886">
    <property type="term" value="F:DNA (cytosine-5-)-methyltransferase activity"/>
    <property type="evidence" value="ECO:0007669"/>
    <property type="project" value="UniProtKB-EC"/>
</dbReference>
<dbReference type="PROSITE" id="PS51038">
    <property type="entry name" value="BAH"/>
    <property type="match status" value="2"/>
</dbReference>
<evidence type="ECO:0000259" key="10">
    <source>
        <dbReference type="PROSITE" id="PS51038"/>
    </source>
</evidence>
<keyword evidence="6" id="KW-0238">DNA-binding</keyword>
<dbReference type="OrthoDB" id="5376140at2759"/>
<organism evidence="11 12">
    <name type="scientific">Plenodomus tracheiphilus IPT5</name>
    <dbReference type="NCBI Taxonomy" id="1408161"/>
    <lineage>
        <taxon>Eukaryota</taxon>
        <taxon>Fungi</taxon>
        <taxon>Dikarya</taxon>
        <taxon>Ascomycota</taxon>
        <taxon>Pezizomycotina</taxon>
        <taxon>Dothideomycetes</taxon>
        <taxon>Pleosporomycetidae</taxon>
        <taxon>Pleosporales</taxon>
        <taxon>Pleosporineae</taxon>
        <taxon>Leptosphaeriaceae</taxon>
        <taxon>Plenodomus</taxon>
    </lineage>
</organism>
<dbReference type="Pfam" id="PF25423">
    <property type="entry name" value="DUF7893"/>
    <property type="match status" value="1"/>
</dbReference>
<reference evidence="11" key="1">
    <citation type="submission" date="2020-01" db="EMBL/GenBank/DDBJ databases">
        <authorList>
            <consortium name="DOE Joint Genome Institute"/>
            <person name="Haridas S."/>
            <person name="Albert R."/>
            <person name="Binder M."/>
            <person name="Bloem J."/>
            <person name="Labutti K."/>
            <person name="Salamov A."/>
            <person name="Andreopoulos B."/>
            <person name="Baker S.E."/>
            <person name="Barry K."/>
            <person name="Bills G."/>
            <person name="Bluhm B.H."/>
            <person name="Cannon C."/>
            <person name="Castanera R."/>
            <person name="Culley D.E."/>
            <person name="Daum C."/>
            <person name="Ezra D."/>
            <person name="Gonzalez J.B."/>
            <person name="Henrissat B."/>
            <person name="Kuo A."/>
            <person name="Liang C."/>
            <person name="Lipzen A."/>
            <person name="Lutzoni F."/>
            <person name="Magnuson J."/>
            <person name="Mondo S."/>
            <person name="Nolan M."/>
            <person name="Ohm R."/>
            <person name="Pangilinan J."/>
            <person name="Park H.-J."/>
            <person name="Ramirez L."/>
            <person name="Alfaro M."/>
            <person name="Sun H."/>
            <person name="Tritt A."/>
            <person name="Yoshinaga Y."/>
            <person name="Zwiers L.-H."/>
            <person name="Turgeon B.G."/>
            <person name="Goodwin S.B."/>
            <person name="Spatafora J.W."/>
            <person name="Crous P.W."/>
            <person name="Grigoriev I.V."/>
        </authorList>
    </citation>
    <scope>NUCLEOTIDE SEQUENCE</scope>
    <source>
        <strain evidence="11">IPT5</strain>
    </source>
</reference>
<dbReference type="GO" id="GO:0003682">
    <property type="term" value="F:chromatin binding"/>
    <property type="evidence" value="ECO:0007669"/>
    <property type="project" value="InterPro"/>
</dbReference>
<feature type="compositionally biased region" description="Low complexity" evidence="9">
    <location>
        <begin position="1216"/>
        <end position="1233"/>
    </location>
</feature>
<keyword evidence="7" id="KW-0539">Nucleus</keyword>
<dbReference type="EMBL" id="MU006319">
    <property type="protein sequence ID" value="KAF2848215.1"/>
    <property type="molecule type" value="Genomic_DNA"/>
</dbReference>
<keyword evidence="12" id="KW-1185">Reference proteome</keyword>
<keyword evidence="3 8" id="KW-0489">Methyltransferase</keyword>
<proteinExistence type="inferred from homology"/>
<feature type="active site" evidence="8">
    <location>
        <position position="731"/>
    </location>
</feature>
<protein>
    <recommendedName>
        <fullName evidence="2">DNA (cytosine-5-)-methyltransferase</fullName>
        <ecNumber evidence="2">2.1.1.37</ecNumber>
    </recommendedName>
</protein>
<dbReference type="PROSITE" id="PS51679">
    <property type="entry name" value="SAM_MT_C5"/>
    <property type="match status" value="1"/>
</dbReference>
<dbReference type="GO" id="GO:0032259">
    <property type="term" value="P:methylation"/>
    <property type="evidence" value="ECO:0007669"/>
    <property type="project" value="UniProtKB-KW"/>
</dbReference>
<dbReference type="PRINTS" id="PR00105">
    <property type="entry name" value="C5METTRFRASE"/>
</dbReference>
<sequence length="1259" mass="141906">MLEMEDTIARINKSEGSYNKTSPEVRIDPPLRDFARSHSINWRAPDPVIPEGAALQSLKTAWQRKSGPVPQYDGYKPRKPFLYVDLTDFELYRSPHVGCGPRKSELVSLHHLEVPVPKKLCFDGFLCVGNVRHFVQGSEIHDCSIEGYGDDKDPSVVVYLQSQLARKDTIYDVWYKLVRPTREYRRYHEPFLWIAQLGKHVIDYLGSQPAKSVNLESFRHDFIHWLFARFAENKSFKTWHLAFRSQLDFRVGVHAYLDYTYHQAFNLANSGHLLSHPLWRECMIKGMTSVKPQPQVVQRTLATPDVFESFQDMYFGANIQGLEPSEYVAYKQERRKRKLGFTKTPMRMPLQAMPTAKLQLYRGSPVRIGDVVAIKPDEIDRKKWRNSNEEWLAYVHDTTPRQGGLQELSVLWLYHPCDTNIFKADYPFNHELFFSDNCNCSEATLLSTDVIGRYNVQWLPSAIPSSQFFVRQTYVTRDSAFVTWRQEHTTCVCRRPKAALSQKYRQGDTVYLTRTLQGEKILDPTIVWEVDDLSESVTVRKLLRLGRDCADLAIEAGRRDIALNELVLTDEYVTINASRIQRECSIRFIPQQQLCSVPSPYDRGGAGDRWFVSMSVAARQGAPLRFLSKSPKCFREASEVEPSRKLKGLSIFSGGGSLDRGIEEGGAVEFHTAVDFSPHAIHTQKANARDPNISLYCGSVDDYFKAALRGINTEYVATIGKVEFIAAGSPCPGFSSLQPNPRSEASLRNASHISTFCSFVDLYRPLYGVLENVVNMASTRTVFGDKNVLSSVVACLVSMGYQVNQYIMDSWNYGSAQHRSRILLSIAAPGLTPISQPWHTHSRKYEDTRSKCLGMLPNGERLGEREYYPTPFMAPSAGQVTADLPDIGNANVHACIQFPDHRVTPLPTFKDRSLVKHIPKSPPGCGYREAVKLGLMPKILQRKKTEAGRPYNRVKEASLIPCITTKQRIADAFNGAAVHWAQDRPISIMEARRAQGYLDHEPIIGTLPQQFEIVGNGVDRMVSLAFGLSLRQTLRAESTNRAMLVTDTLVKRHFQQSRVVNESDDDGYLTDVVSFAIDFEVEQDVVPRTRAFEPMVVIPAKPKAGVGSARLDQATADTAGKDHASKCRSIDSRPGTAYVEQTLTQTFTTIGTDFTVSTASFSRSASILLHTKRPRENDTSERNEGWTTASVPKVDKRKRTKTIVSPRSSSVLTDKSTASQSQADTRATSTSSTKSRRTRHSGLGVEFVPVNWNKKVEMK</sequence>
<evidence type="ECO:0000256" key="8">
    <source>
        <dbReference type="PROSITE-ProRule" id="PRU01016"/>
    </source>
</evidence>